<dbReference type="GeneID" id="100372463"/>
<dbReference type="Proteomes" id="UP000694865">
    <property type="component" value="Unplaced"/>
</dbReference>
<reference evidence="4" key="1">
    <citation type="submission" date="2025-08" db="UniProtKB">
        <authorList>
            <consortium name="RefSeq"/>
        </authorList>
    </citation>
    <scope>IDENTIFICATION</scope>
    <source>
        <tissue evidence="4">Testes</tissue>
    </source>
</reference>
<evidence type="ECO:0000256" key="2">
    <source>
        <dbReference type="SAM" id="MobiDB-lite"/>
    </source>
</evidence>
<name>A0ABM0GN73_SACKO</name>
<dbReference type="PANTHER" id="PTHR32470">
    <property type="entry name" value="ADH DEHYDROGENASE [UBIQUINONE] 1 ALPHA SUBCOMPLEX ASSEMBLY FACTOR 2"/>
    <property type="match status" value="1"/>
</dbReference>
<organism evidence="3 4">
    <name type="scientific">Saccoglossus kowalevskii</name>
    <name type="common">Acorn worm</name>
    <dbReference type="NCBI Taxonomy" id="10224"/>
    <lineage>
        <taxon>Eukaryota</taxon>
        <taxon>Metazoa</taxon>
        <taxon>Hemichordata</taxon>
        <taxon>Enteropneusta</taxon>
        <taxon>Harrimaniidae</taxon>
        <taxon>Saccoglossus</taxon>
    </lineage>
</organism>
<gene>
    <name evidence="4" type="primary">LOC100372463</name>
</gene>
<sequence length="163" mass="18705">MNFLRSLFGSGRAAKYVKQFVGSDHLGNKYYEIQSRTTAFGGQRKARRLVELSTKFHEYEPDSIPIEWDSWIRRKRDNPPTMEEVFGREKNTEIRKTRAMEVDQRDKELQQKAREEGLIADSAHTIPKGHASAKVYQNIDKSSDATTTGSEFQPGAWEPPGKK</sequence>
<feature type="region of interest" description="Disordered" evidence="2">
    <location>
        <begin position="101"/>
        <end position="163"/>
    </location>
</feature>
<evidence type="ECO:0000256" key="1">
    <source>
        <dbReference type="ARBA" id="ARBA00007355"/>
    </source>
</evidence>
<evidence type="ECO:0000313" key="3">
    <source>
        <dbReference type="Proteomes" id="UP000694865"/>
    </source>
</evidence>
<dbReference type="PANTHER" id="PTHR32470:SF2">
    <property type="entry name" value="NADH DEHYDROGENASE [UBIQUINONE] 1 ALPHA SUBCOMPLEX ASSEMBLY FACTOR 2"/>
    <property type="match status" value="1"/>
</dbReference>
<comment type="similarity">
    <text evidence="1">Belongs to the complex I NDUFA12 subunit family.</text>
</comment>
<accession>A0ABM0GN73</accession>
<dbReference type="InterPro" id="IPR052618">
    <property type="entry name" value="ComplexI_NDUFA12"/>
</dbReference>
<protein>
    <submittedName>
        <fullName evidence="4">Mimitin, mitochondrial-like</fullName>
    </submittedName>
</protein>
<keyword evidence="3" id="KW-1185">Reference proteome</keyword>
<dbReference type="RefSeq" id="XP_002733657.1">
    <property type="nucleotide sequence ID" value="XM_002733611.2"/>
</dbReference>
<dbReference type="InterPro" id="IPR007763">
    <property type="entry name" value="NDUFA12"/>
</dbReference>
<feature type="compositionally biased region" description="Basic and acidic residues" evidence="2">
    <location>
        <begin position="101"/>
        <end position="117"/>
    </location>
</feature>
<proteinExistence type="inferred from homology"/>
<dbReference type="Pfam" id="PF05071">
    <property type="entry name" value="NDUFA12"/>
    <property type="match status" value="1"/>
</dbReference>
<evidence type="ECO:0000313" key="4">
    <source>
        <dbReference type="RefSeq" id="XP_002733657.1"/>
    </source>
</evidence>